<dbReference type="Pfam" id="PF12708">
    <property type="entry name" value="Pect-lyase_RHGA_epim"/>
    <property type="match status" value="1"/>
</dbReference>
<dbReference type="InterPro" id="IPR024535">
    <property type="entry name" value="RHGA/B-epi-like_pectate_lyase"/>
</dbReference>
<dbReference type="OrthoDB" id="8950194at2"/>
<dbReference type="RefSeq" id="WP_155699370.1">
    <property type="nucleotide sequence ID" value="NZ_CP034235.1"/>
</dbReference>
<organism evidence="2 3">
    <name type="scientific">Paenibacillus psychroresistens</name>
    <dbReference type="NCBI Taxonomy" id="1778678"/>
    <lineage>
        <taxon>Bacteria</taxon>
        <taxon>Bacillati</taxon>
        <taxon>Bacillota</taxon>
        <taxon>Bacilli</taxon>
        <taxon>Bacillales</taxon>
        <taxon>Paenibacillaceae</taxon>
        <taxon>Paenibacillus</taxon>
    </lineage>
</organism>
<dbReference type="Proteomes" id="UP000426246">
    <property type="component" value="Chromosome"/>
</dbReference>
<dbReference type="SUPFAM" id="SSF51126">
    <property type="entry name" value="Pectin lyase-like"/>
    <property type="match status" value="1"/>
</dbReference>
<evidence type="ECO:0000313" key="3">
    <source>
        <dbReference type="Proteomes" id="UP000426246"/>
    </source>
</evidence>
<dbReference type="InterPro" id="IPR011050">
    <property type="entry name" value="Pectin_lyase_fold/virulence"/>
</dbReference>
<proteinExistence type="predicted"/>
<dbReference type="KEGG" id="ppsc:EHS13_05335"/>
<dbReference type="Gene3D" id="2.160.20.10">
    <property type="entry name" value="Single-stranded right-handed beta-helix, Pectin lyase-like"/>
    <property type="match status" value="1"/>
</dbReference>
<sequence>MAIKNTVINIKDFGAIGDGVADDSLAFRNAITFVYNNYTNLPNYNGGGNGNRRAMYQIYIPSGTFKITQAESMMPSTFTTPIMGVSFVGNGKFATAIDFEPTVAGSFLLSNNNCFLHLLFRDLSFLANTTNANFMKSTSTGAAQNYVFDNIAWGGTWTYGLQLLGTNNNSEFSWYHSNINGSWDTFFYIPNSVGRSGDQFVNYNFYAPNFEVSKGTFINAQYGGSINIWGGSIMYYAGGTGGTFFILGNTIHNGGAERFMCSGTRIELPNANCRMIDSTWSTGSITFISVDNSSQQFQGIGVTGGVNSIFRFGSESGATVTFIGCVLQGKHEYRYARGYDRDARATYINCEFWHYRDAASFITLVNENGSNFKAGAPLIKFDQCRGMPQTNQNKYIFDTTLNWNLKKFATITKKILRIVSWENELPSQAGGNISEDVWIPIGSVITSVQVYGYPSSAGGTTSTTPGWVFTLKGSDGTTLITATPTSNNPSLGMNVTQAQNFICDTDLKRHLVFAANTTVNAAAKGYCLVEYIG</sequence>
<protein>
    <recommendedName>
        <fullName evidence="1">Rhamnogalacturonase A/B/Epimerase-like pectate lyase domain-containing protein</fullName>
    </recommendedName>
</protein>
<dbReference type="AlphaFoldDB" id="A0A6B8RDT6"/>
<accession>A0A6B8RDT6</accession>
<reference evidence="3" key="1">
    <citation type="submission" date="2018-11" db="EMBL/GenBank/DDBJ databases">
        <title>Complete genome sequence of Paenibacillus sp. ML311-T8.</title>
        <authorList>
            <person name="Nam Y.-D."/>
            <person name="Kang J."/>
            <person name="Chung W.-H."/>
            <person name="Park Y.S."/>
        </authorList>
    </citation>
    <scope>NUCLEOTIDE SEQUENCE [LARGE SCALE GENOMIC DNA]</scope>
    <source>
        <strain evidence="3">ML311-T8</strain>
    </source>
</reference>
<dbReference type="EMBL" id="CP034235">
    <property type="protein sequence ID" value="QGQ94369.1"/>
    <property type="molecule type" value="Genomic_DNA"/>
</dbReference>
<keyword evidence="3" id="KW-1185">Reference proteome</keyword>
<name>A0A6B8RDT6_9BACL</name>
<dbReference type="InterPro" id="IPR012334">
    <property type="entry name" value="Pectin_lyas_fold"/>
</dbReference>
<evidence type="ECO:0000313" key="2">
    <source>
        <dbReference type="EMBL" id="QGQ94369.1"/>
    </source>
</evidence>
<feature type="domain" description="Rhamnogalacturonase A/B/Epimerase-like pectate lyase" evidence="1">
    <location>
        <begin position="8"/>
        <end position="137"/>
    </location>
</feature>
<evidence type="ECO:0000259" key="1">
    <source>
        <dbReference type="Pfam" id="PF12708"/>
    </source>
</evidence>
<gene>
    <name evidence="2" type="ORF">EHS13_05335</name>
</gene>